<keyword evidence="1" id="KW-0812">Transmembrane</keyword>
<evidence type="ECO:0000256" key="1">
    <source>
        <dbReference type="SAM" id="Phobius"/>
    </source>
</evidence>
<keyword evidence="1" id="KW-1133">Transmembrane helix</keyword>
<dbReference type="RefSeq" id="WP_354661578.1">
    <property type="nucleotide sequence ID" value="NZ_JBEXAC010000002.1"/>
</dbReference>
<reference evidence="2 3" key="1">
    <citation type="submission" date="2024-06" db="EMBL/GenBank/DDBJ databases">
        <title>Chitinophaga defluvii sp. nov., isolated from municipal sewage.</title>
        <authorList>
            <person name="Zhang L."/>
        </authorList>
    </citation>
    <scope>NUCLEOTIDE SEQUENCE [LARGE SCALE GENOMIC DNA]</scope>
    <source>
        <strain evidence="2 3">H8</strain>
    </source>
</reference>
<proteinExistence type="predicted"/>
<evidence type="ECO:0000313" key="3">
    <source>
        <dbReference type="Proteomes" id="UP001549749"/>
    </source>
</evidence>
<accession>A0ABV2T7L1</accession>
<protein>
    <recommendedName>
        <fullName evidence="4">Zinc finger protein</fullName>
    </recommendedName>
</protein>
<dbReference type="InterPro" id="IPR041916">
    <property type="entry name" value="Anti_sigma_zinc_sf"/>
</dbReference>
<dbReference type="EMBL" id="JBEXAC010000002">
    <property type="protein sequence ID" value="MET6999013.1"/>
    <property type="molecule type" value="Genomic_DNA"/>
</dbReference>
<organism evidence="2 3">
    <name type="scientific">Chitinophaga defluvii</name>
    <dbReference type="NCBI Taxonomy" id="3163343"/>
    <lineage>
        <taxon>Bacteria</taxon>
        <taxon>Pseudomonadati</taxon>
        <taxon>Bacteroidota</taxon>
        <taxon>Chitinophagia</taxon>
        <taxon>Chitinophagales</taxon>
        <taxon>Chitinophagaceae</taxon>
        <taxon>Chitinophaga</taxon>
    </lineage>
</organism>
<keyword evidence="1" id="KW-0472">Membrane</keyword>
<sequence length="366" mass="39375">MSANINISNYESYLLSFVDGELNAEEIAALELFMQKNPGIREELALLNAAKITPDTALVFDNKANLYRGASALSLDNYEEYLLSYVDHELTATEAAAVERFLEQHPQKRQELAWLQATRQQPDLSLQFENKAVLYRHTAKTRKIQPGIWWGAAAAVVAGLVIWLVPFNQKATTPPPAIATTTPTTPSMVQTVPAPAIVVSPEDSKALDVTETPAIAQTTPAPIKTEETPYRAAAKKAGVKPATAPVVTAPDVAANNTNIPAAVPVPEKQEAAPVLAKLAPPRNTSREVIEGRLEENKAGNVTVANTVKDPVLATSTPIERTEKVEQPPAAAPAQVQGELIASVSGSDSKLLDKVTNVAKLFSKRKR</sequence>
<evidence type="ECO:0008006" key="4">
    <source>
        <dbReference type="Google" id="ProtNLM"/>
    </source>
</evidence>
<dbReference type="Proteomes" id="UP001549749">
    <property type="component" value="Unassembled WGS sequence"/>
</dbReference>
<comment type="caution">
    <text evidence="2">The sequence shown here is derived from an EMBL/GenBank/DDBJ whole genome shotgun (WGS) entry which is preliminary data.</text>
</comment>
<gene>
    <name evidence="2" type="ORF">ABR189_16625</name>
</gene>
<feature type="transmembrane region" description="Helical" evidence="1">
    <location>
        <begin position="147"/>
        <end position="165"/>
    </location>
</feature>
<keyword evidence="3" id="KW-1185">Reference proteome</keyword>
<name>A0ABV2T7L1_9BACT</name>
<dbReference type="Gene3D" id="1.10.10.1320">
    <property type="entry name" value="Anti-sigma factor, zinc-finger domain"/>
    <property type="match status" value="1"/>
</dbReference>
<evidence type="ECO:0000313" key="2">
    <source>
        <dbReference type="EMBL" id="MET6999013.1"/>
    </source>
</evidence>